<dbReference type="Proteomes" id="UP000650994">
    <property type="component" value="Unassembled WGS sequence"/>
</dbReference>
<comment type="subcellular location">
    <subcellularLocation>
        <location evidence="1">Cell membrane</location>
        <topology evidence="1">Multi-pass membrane protein</topology>
    </subcellularLocation>
</comment>
<name>A0A1M6ZUH8_9FLAO</name>
<dbReference type="STRING" id="1434701.SAMN05443634_10857"/>
<dbReference type="Proteomes" id="UP000184120">
    <property type="component" value="Unassembled WGS sequence"/>
</dbReference>
<feature type="domain" description="ComEC/Rec2-related protein" evidence="7">
    <location>
        <begin position="210"/>
        <end position="472"/>
    </location>
</feature>
<feature type="transmembrane region" description="Helical" evidence="6">
    <location>
        <begin position="335"/>
        <end position="354"/>
    </location>
</feature>
<evidence type="ECO:0000259" key="7">
    <source>
        <dbReference type="Pfam" id="PF03772"/>
    </source>
</evidence>
<protein>
    <submittedName>
        <fullName evidence="10">Competence protein ComEC</fullName>
    </submittedName>
</protein>
<dbReference type="PANTHER" id="PTHR30619:SF1">
    <property type="entry name" value="RECOMBINATION PROTEIN 2"/>
    <property type="match status" value="1"/>
</dbReference>
<dbReference type="RefSeq" id="WP_072932627.1">
    <property type="nucleotide sequence ID" value="NZ_BMFL01000004.1"/>
</dbReference>
<reference evidence="9" key="1">
    <citation type="journal article" date="2014" name="Int. J. Syst. Evol. Microbiol.">
        <title>Complete genome of a new Firmicutes species belonging to the dominant human colonic microbiota ('Ruminococcus bicirculans') reveals two chromosomes and a selective capacity to utilize plant glucans.</title>
        <authorList>
            <consortium name="NISC Comparative Sequencing Program"/>
            <person name="Wegmann U."/>
            <person name="Louis P."/>
            <person name="Goesmann A."/>
            <person name="Henrissat B."/>
            <person name="Duncan S.H."/>
            <person name="Flint H.J."/>
        </authorList>
    </citation>
    <scope>NUCLEOTIDE SEQUENCE</scope>
    <source>
        <strain evidence="9">CGMCC 1.12707</strain>
    </source>
</reference>
<evidence type="ECO:0000313" key="9">
    <source>
        <dbReference type="EMBL" id="GGE92522.1"/>
    </source>
</evidence>
<keyword evidence="5 6" id="KW-0472">Membrane</keyword>
<feature type="transmembrane region" description="Helical" evidence="6">
    <location>
        <begin position="5"/>
        <end position="23"/>
    </location>
</feature>
<evidence type="ECO:0000256" key="5">
    <source>
        <dbReference type="ARBA" id="ARBA00023136"/>
    </source>
</evidence>
<feature type="transmembrane region" description="Helical" evidence="6">
    <location>
        <begin position="426"/>
        <end position="444"/>
    </location>
</feature>
<dbReference type="InterPro" id="IPR025405">
    <property type="entry name" value="DUF4131"/>
</dbReference>
<reference evidence="11" key="3">
    <citation type="submission" date="2016-11" db="EMBL/GenBank/DDBJ databases">
        <authorList>
            <person name="Varghese N."/>
            <person name="Submissions S."/>
        </authorList>
    </citation>
    <scope>NUCLEOTIDE SEQUENCE [LARGE SCALE GENOMIC DNA]</scope>
    <source>
        <strain evidence="11">DSM 27989</strain>
    </source>
</reference>
<organism evidence="10 11">
    <name type="scientific">Chishuiella changwenlii</name>
    <dbReference type="NCBI Taxonomy" id="1434701"/>
    <lineage>
        <taxon>Bacteria</taxon>
        <taxon>Pseudomonadati</taxon>
        <taxon>Bacteroidota</taxon>
        <taxon>Flavobacteriia</taxon>
        <taxon>Flavobacteriales</taxon>
        <taxon>Weeksellaceae</taxon>
        <taxon>Chishuiella</taxon>
    </lineage>
</organism>
<evidence type="ECO:0000256" key="6">
    <source>
        <dbReference type="SAM" id="Phobius"/>
    </source>
</evidence>
<dbReference type="AlphaFoldDB" id="A0A1M6ZUH8"/>
<evidence type="ECO:0000313" key="12">
    <source>
        <dbReference type="Proteomes" id="UP000650994"/>
    </source>
</evidence>
<feature type="transmembrane region" description="Helical" evidence="6">
    <location>
        <begin position="265"/>
        <end position="281"/>
    </location>
</feature>
<evidence type="ECO:0000256" key="3">
    <source>
        <dbReference type="ARBA" id="ARBA00022692"/>
    </source>
</evidence>
<keyword evidence="4 6" id="KW-1133">Transmembrane helix</keyword>
<dbReference type="GO" id="GO:0005886">
    <property type="term" value="C:plasma membrane"/>
    <property type="evidence" value="ECO:0007669"/>
    <property type="project" value="UniProtKB-SubCell"/>
</dbReference>
<feature type="transmembrane region" description="Helical" evidence="6">
    <location>
        <begin position="29"/>
        <end position="45"/>
    </location>
</feature>
<dbReference type="InterPro" id="IPR052159">
    <property type="entry name" value="Competence_DNA_uptake"/>
</dbReference>
<evidence type="ECO:0000313" key="10">
    <source>
        <dbReference type="EMBL" id="SHL34059.1"/>
    </source>
</evidence>
<accession>A0A1M6ZUH8</accession>
<reference evidence="12" key="4">
    <citation type="journal article" date="2019" name="Int. J. Syst. Evol. Microbiol.">
        <title>The Global Catalogue of Microorganisms (GCM) 10K type strain sequencing project: providing services to taxonomists for standard genome sequencing and annotation.</title>
        <authorList>
            <consortium name="The Broad Institute Genomics Platform"/>
            <consortium name="The Broad Institute Genome Sequencing Center for Infectious Disease"/>
            <person name="Wu L."/>
            <person name="Ma J."/>
        </authorList>
    </citation>
    <scope>NUCLEOTIDE SEQUENCE [LARGE SCALE GENOMIC DNA]</scope>
    <source>
        <strain evidence="12">CGMCC 1.12707</strain>
    </source>
</reference>
<dbReference type="Pfam" id="PF03772">
    <property type="entry name" value="Competence"/>
    <property type="match status" value="1"/>
</dbReference>
<reference evidence="10" key="2">
    <citation type="submission" date="2016-11" db="EMBL/GenBank/DDBJ databases">
        <authorList>
            <person name="Jaros S."/>
            <person name="Januszkiewicz K."/>
            <person name="Wedrychowicz H."/>
        </authorList>
    </citation>
    <scope>NUCLEOTIDE SEQUENCE [LARGE SCALE GENOMIC DNA]</scope>
    <source>
        <strain evidence="10">DSM 27989</strain>
    </source>
</reference>
<feature type="domain" description="DUF4131" evidence="8">
    <location>
        <begin position="29"/>
        <end position="170"/>
    </location>
</feature>
<keyword evidence="12" id="KW-1185">Reference proteome</keyword>
<feature type="transmembrane region" description="Helical" evidence="6">
    <location>
        <begin position="231"/>
        <end position="253"/>
    </location>
</feature>
<dbReference type="PANTHER" id="PTHR30619">
    <property type="entry name" value="DNA INTERNALIZATION/COMPETENCE PROTEIN COMEC/REC2"/>
    <property type="match status" value="1"/>
</dbReference>
<dbReference type="NCBIfam" id="TIGR00360">
    <property type="entry name" value="ComEC_N-term"/>
    <property type="match status" value="1"/>
</dbReference>
<sequence>MKKYIFLTLTICLSIGIIVSDLLNSATNLRIIFLVIICLLLACLIKSSFRQNIYSFLITSIILGFYLHQHYNFKEKKEINTSSEVHLLKIISKASSSIKFTNYIAEDIETSQQIFLHLKDKTQLYFPEDILIVDGKIKDIQPALNPYQFNYKQFLRRKNIHSQLFSDKVITIHKKGNGFYNWASKSKLLVREKLKENGYSTESRAIISSMLLGNKTELSEELNQNYITTGVVHILAISGLHVMMIFILIQFLLKPILYLKNGRKIRIITSLIVIWFFAFYVELKTPVFRSALMISIYYISDIINRPKNIFHTLSLAAFIILVFQPNALFDVGFQLSFSAVFFIVWLHPIFDNFWKIKNNLLHQIKGIITTSISTQIGTLPVSIFYFNQFSGLFLFGNLILIPASFIMICGGLISIFLIVFNIKIDAFTWLYNQFVHLINSYIHWLAEFSFIAKDIYISFFTAFLITVILFCLKSLILNKSKVALFITIGCFTLIELDRLYEVIQLNSSNELIVYNQYKNSIINIRNGRSLAVFSSHKIDDKTYQYILKPYKVKHRIKQIDYFSYTAKFKHSAFIKHENYIETKSFNFLLDKTKSDSPFYVLIHQSKLYPFQDNNNLKRVIADASNYPSIISELENNSNSSLWKTSEKGYFSIKF</sequence>
<proteinExistence type="predicted"/>
<dbReference type="EMBL" id="FRBH01000008">
    <property type="protein sequence ID" value="SHL34059.1"/>
    <property type="molecule type" value="Genomic_DNA"/>
</dbReference>
<feature type="transmembrane region" description="Helical" evidence="6">
    <location>
        <begin position="310"/>
        <end position="329"/>
    </location>
</feature>
<keyword evidence="3 6" id="KW-0812">Transmembrane</keyword>
<dbReference type="EMBL" id="BMFL01000004">
    <property type="protein sequence ID" value="GGE92522.1"/>
    <property type="molecule type" value="Genomic_DNA"/>
</dbReference>
<evidence type="ECO:0000313" key="11">
    <source>
        <dbReference type="Proteomes" id="UP000184120"/>
    </source>
</evidence>
<evidence type="ECO:0000256" key="1">
    <source>
        <dbReference type="ARBA" id="ARBA00004651"/>
    </source>
</evidence>
<reference evidence="9" key="5">
    <citation type="submission" date="2024-05" db="EMBL/GenBank/DDBJ databases">
        <authorList>
            <person name="Sun Q."/>
            <person name="Zhou Y."/>
        </authorList>
    </citation>
    <scope>NUCLEOTIDE SEQUENCE</scope>
    <source>
        <strain evidence="9">CGMCC 1.12707</strain>
    </source>
</reference>
<feature type="transmembrane region" description="Helical" evidence="6">
    <location>
        <begin position="456"/>
        <end position="475"/>
    </location>
</feature>
<evidence type="ECO:0000256" key="2">
    <source>
        <dbReference type="ARBA" id="ARBA00022475"/>
    </source>
</evidence>
<evidence type="ECO:0000256" key="4">
    <source>
        <dbReference type="ARBA" id="ARBA00022989"/>
    </source>
</evidence>
<evidence type="ECO:0000259" key="8">
    <source>
        <dbReference type="Pfam" id="PF13567"/>
    </source>
</evidence>
<dbReference type="OrthoDB" id="9761531at2"/>
<dbReference type="InterPro" id="IPR004477">
    <property type="entry name" value="ComEC_N"/>
</dbReference>
<dbReference type="Pfam" id="PF13567">
    <property type="entry name" value="DUF4131"/>
    <property type="match status" value="1"/>
</dbReference>
<gene>
    <name evidence="9" type="ORF">GCM10010984_07690</name>
    <name evidence="10" type="ORF">SAMN05443634_10857</name>
</gene>
<feature type="transmembrane region" description="Helical" evidence="6">
    <location>
        <begin position="392"/>
        <end position="419"/>
    </location>
</feature>
<keyword evidence="2" id="KW-1003">Cell membrane</keyword>
<feature type="transmembrane region" description="Helical" evidence="6">
    <location>
        <begin position="366"/>
        <end position="386"/>
    </location>
</feature>